<dbReference type="FunFam" id="3.40.50.720:FF:000090">
    <property type="entry name" value="NADP-dependent mannitol dehydrogenase"/>
    <property type="match status" value="1"/>
</dbReference>
<evidence type="ECO:0000256" key="3">
    <source>
        <dbReference type="ARBA" id="ARBA00023002"/>
    </source>
</evidence>
<dbReference type="Gene3D" id="3.40.50.300">
    <property type="entry name" value="P-loop containing nucleotide triphosphate hydrolases"/>
    <property type="match status" value="2"/>
</dbReference>
<protein>
    <submittedName>
        <fullName evidence="5">Short chain dehydrogenase</fullName>
    </submittedName>
</protein>
<evidence type="ECO:0000256" key="4">
    <source>
        <dbReference type="SAM" id="MobiDB-lite"/>
    </source>
</evidence>
<evidence type="ECO:0000313" key="5">
    <source>
        <dbReference type="EMBL" id="KAK1845245.1"/>
    </source>
</evidence>
<dbReference type="PANTHER" id="PTHR43008">
    <property type="entry name" value="BENZIL REDUCTASE"/>
    <property type="match status" value="1"/>
</dbReference>
<dbReference type="InterPro" id="IPR027417">
    <property type="entry name" value="P-loop_NTPase"/>
</dbReference>
<keyword evidence="2" id="KW-0521">NADP</keyword>
<gene>
    <name evidence="5" type="ORF">CCHR01_12149</name>
</gene>
<reference evidence="5" key="1">
    <citation type="submission" date="2023-01" db="EMBL/GenBank/DDBJ databases">
        <title>Colletotrichum chrysophilum M932 genome sequence.</title>
        <authorList>
            <person name="Baroncelli R."/>
        </authorList>
    </citation>
    <scope>NUCLEOTIDE SEQUENCE</scope>
    <source>
        <strain evidence="5">M932</strain>
    </source>
</reference>
<dbReference type="PRINTS" id="PR00080">
    <property type="entry name" value="SDRFAMILY"/>
</dbReference>
<organism evidence="5 6">
    <name type="scientific">Colletotrichum chrysophilum</name>
    <dbReference type="NCBI Taxonomy" id="1836956"/>
    <lineage>
        <taxon>Eukaryota</taxon>
        <taxon>Fungi</taxon>
        <taxon>Dikarya</taxon>
        <taxon>Ascomycota</taxon>
        <taxon>Pezizomycotina</taxon>
        <taxon>Sordariomycetes</taxon>
        <taxon>Hypocreomycetidae</taxon>
        <taxon>Glomerellales</taxon>
        <taxon>Glomerellaceae</taxon>
        <taxon>Colletotrichum</taxon>
        <taxon>Colletotrichum gloeosporioides species complex</taxon>
    </lineage>
</organism>
<dbReference type="GO" id="GO:0050664">
    <property type="term" value="F:oxidoreductase activity, acting on NAD(P)H, oxygen as acceptor"/>
    <property type="evidence" value="ECO:0007669"/>
    <property type="project" value="TreeGrafter"/>
</dbReference>
<feature type="region of interest" description="Disordered" evidence="4">
    <location>
        <begin position="215"/>
        <end position="240"/>
    </location>
</feature>
<keyword evidence="6" id="KW-1185">Reference proteome</keyword>
<accession>A0AAD9AE05</accession>
<dbReference type="Pfam" id="PF13561">
    <property type="entry name" value="adh_short_C2"/>
    <property type="match status" value="1"/>
</dbReference>
<dbReference type="SUPFAM" id="SSF52540">
    <property type="entry name" value="P-loop containing nucleoside triphosphate hydrolases"/>
    <property type="match status" value="1"/>
</dbReference>
<dbReference type="PANTHER" id="PTHR43008:SF13">
    <property type="entry name" value="L-XYLULOSE REDUCTASE-RELATED"/>
    <property type="match status" value="1"/>
</dbReference>
<dbReference type="GO" id="GO:0019594">
    <property type="term" value="P:mannitol metabolic process"/>
    <property type="evidence" value="ECO:0007669"/>
    <property type="project" value="UniProtKB-ARBA"/>
</dbReference>
<dbReference type="Gene3D" id="3.40.50.720">
    <property type="entry name" value="NAD(P)-binding Rossmann-like Domain"/>
    <property type="match status" value="1"/>
</dbReference>
<dbReference type="PRINTS" id="PR00081">
    <property type="entry name" value="GDHRDH"/>
</dbReference>
<comment type="caution">
    <text evidence="5">The sequence shown here is derived from an EMBL/GenBank/DDBJ whole genome shotgun (WGS) entry which is preliminary data.</text>
</comment>
<evidence type="ECO:0000256" key="1">
    <source>
        <dbReference type="ARBA" id="ARBA00006484"/>
    </source>
</evidence>
<dbReference type="GO" id="GO:0050085">
    <property type="term" value="F:mannitol 2-dehydrogenase (NADP+) activity"/>
    <property type="evidence" value="ECO:0007669"/>
    <property type="project" value="UniProtKB-ARBA"/>
</dbReference>
<name>A0AAD9AE05_9PEZI</name>
<dbReference type="InterPro" id="IPR002347">
    <property type="entry name" value="SDR_fam"/>
</dbReference>
<proteinExistence type="inferred from homology"/>
<keyword evidence="3" id="KW-0560">Oxidoreductase</keyword>
<dbReference type="PROSITE" id="PS00061">
    <property type="entry name" value="ADH_SHORT"/>
    <property type="match status" value="1"/>
</dbReference>
<comment type="similarity">
    <text evidence="1">Belongs to the short-chain dehydrogenases/reductases (SDR) family.</text>
</comment>
<dbReference type="SUPFAM" id="SSF51735">
    <property type="entry name" value="NAD(P)-binding Rossmann-fold domains"/>
    <property type="match status" value="1"/>
</dbReference>
<dbReference type="Proteomes" id="UP001243330">
    <property type="component" value="Unassembled WGS sequence"/>
</dbReference>
<feature type="compositionally biased region" description="Polar residues" evidence="4">
    <location>
        <begin position="220"/>
        <end position="232"/>
    </location>
</feature>
<dbReference type="AlphaFoldDB" id="A0AAD9AE05"/>
<dbReference type="InterPro" id="IPR036291">
    <property type="entry name" value="NAD(P)-bd_dom_sf"/>
</dbReference>
<dbReference type="InterPro" id="IPR020904">
    <property type="entry name" value="Sc_DH/Rdtase_CS"/>
</dbReference>
<sequence>MESTYQSLVQRILSKWEEKKVSSSSAPDTHPRLIIALAGPPGSGKTTIAQHVVSAINNYPGPHPKSVVMSADGFHLPLATLRALPNAAEAIARRGAPWTFDGQAVVEIVRELRTSAGHRPVLAPTFDHKVKDPVIGGFTVDADVDVCIVEGNYLLADEEPWGQIAPLVDDRWLVRVESALARARVAKRHVAAGIEDTMEKALHRAETNDMVNGEVIPTPITMSTNGTTNGTRKSIRAPNPPVQDSVFKQFRLDGRTVIITGGAGGIGHEIAKGLAEAGANIAIWYHTSSKAANSLTEALIKDFGVKSKSYQVDVRNYAAVEAAVAEAVKDFGRLDVMIANAGVPSKAGGLDDKVEDWDHVRAVDFDGAYYCMRAAGLVFREQKSGVGIITASMSGHAANVPQEQSCYNACKAGTIHLAKSLAVEWAKWGGRINSVSPGYIDTAISGDCPFEMKEEWFSLTPLRRDADPRELKGIYLYLASDASSYTTGADFIIDGGYTAR</sequence>
<evidence type="ECO:0000256" key="2">
    <source>
        <dbReference type="ARBA" id="ARBA00022857"/>
    </source>
</evidence>
<evidence type="ECO:0000313" key="6">
    <source>
        <dbReference type="Proteomes" id="UP001243330"/>
    </source>
</evidence>
<dbReference type="EMBL" id="JAQOWY010000280">
    <property type="protein sequence ID" value="KAK1845245.1"/>
    <property type="molecule type" value="Genomic_DNA"/>
</dbReference>